<gene>
    <name evidence="7" type="ORF">PANDA_011880</name>
</gene>
<feature type="region of interest" description="Disordered" evidence="5">
    <location>
        <begin position="357"/>
        <end position="383"/>
    </location>
</feature>
<dbReference type="AlphaFoldDB" id="D2HKH2"/>
<proteinExistence type="predicted"/>
<evidence type="ECO:0000313" key="7">
    <source>
        <dbReference type="EMBL" id="EFB13530.1"/>
    </source>
</evidence>
<dbReference type="InParanoid" id="D2HKH2"/>
<dbReference type="InterPro" id="IPR036388">
    <property type="entry name" value="WH-like_DNA-bd_sf"/>
</dbReference>
<dbReference type="PANTHER" id="PTHR11829:SF206">
    <property type="entry name" value="FORKHEAD BOX PROTEIN Q1"/>
    <property type="match status" value="1"/>
</dbReference>
<dbReference type="SUPFAM" id="SSF46785">
    <property type="entry name" value="Winged helix' DNA-binding domain"/>
    <property type="match status" value="1"/>
</dbReference>
<dbReference type="GO" id="GO:0009653">
    <property type="term" value="P:anatomical structure morphogenesis"/>
    <property type="evidence" value="ECO:0007669"/>
    <property type="project" value="TreeGrafter"/>
</dbReference>
<dbReference type="Pfam" id="PF00250">
    <property type="entry name" value="Forkhead"/>
    <property type="match status" value="1"/>
</dbReference>
<dbReference type="GO" id="GO:0030154">
    <property type="term" value="P:cell differentiation"/>
    <property type="evidence" value="ECO:0007669"/>
    <property type="project" value="TreeGrafter"/>
</dbReference>
<keyword evidence="2 4" id="KW-0238">DNA-binding</keyword>
<dbReference type="InterPro" id="IPR001766">
    <property type="entry name" value="Fork_head_dom"/>
</dbReference>
<dbReference type="InterPro" id="IPR036390">
    <property type="entry name" value="WH_DNA-bd_sf"/>
</dbReference>
<dbReference type="EMBL" id="GL192955">
    <property type="protein sequence ID" value="EFB13530.1"/>
    <property type="molecule type" value="Genomic_DNA"/>
</dbReference>
<dbReference type="PROSITE" id="PS00658">
    <property type="entry name" value="FORK_HEAD_2"/>
    <property type="match status" value="1"/>
</dbReference>
<dbReference type="PROSITE" id="PS50039">
    <property type="entry name" value="FORK_HEAD_3"/>
    <property type="match status" value="1"/>
</dbReference>
<feature type="DNA-binding region" description="Fork-head" evidence="4">
    <location>
        <begin position="173"/>
        <end position="256"/>
    </location>
</feature>
<feature type="compositionally biased region" description="Basic and acidic residues" evidence="5">
    <location>
        <begin position="358"/>
        <end position="372"/>
    </location>
</feature>
<evidence type="ECO:0000256" key="4">
    <source>
        <dbReference type="PROSITE-ProRule" id="PRU00089"/>
    </source>
</evidence>
<evidence type="ECO:0000256" key="2">
    <source>
        <dbReference type="ARBA" id="ARBA00023125"/>
    </source>
</evidence>
<sequence>MASAWCGLSGEPRPPRPPRSPTPRPSAPRPRPLGAAAGLYWAGAKVEARRNSGLPARRCSFGDRGRKGGYRRYGLRDSAPQALKAEGSIASPKGDTNTGWHRLRAPKIPAQNLGPPVKNTSWYLEWIADAHASSFQQEVPSPAHLGIRGWNRIPVRIHPEVSHPRTEDSTHPTPPSPPLLVHPISTTPPKKIPAEEDSSTENYTGWRNSVRHNLSLNDCFVKVLRDPSRPWGKDNYWMLNPNSDLSLQGRRRPRGKGTAQAPVFEMKVESCKDAFSSGGTPISREPHLAEETRALSDQARSCSQDPGLGCSLGGVTPPRLSLVASAQKTGFLCGARGALRALRASVPFLVTPAQLRRAPADRRGHTRGEKYTTAKPSPAGPPLTVRDLLPSAFPRTRDQVRRFGELKNSLRSDTRQPDKSKSRFLL</sequence>
<protein>
    <recommendedName>
        <fullName evidence="6">Fork-head domain-containing protein</fullName>
    </recommendedName>
</protein>
<evidence type="ECO:0000259" key="6">
    <source>
        <dbReference type="PROSITE" id="PS50039"/>
    </source>
</evidence>
<dbReference type="PANTHER" id="PTHR11829">
    <property type="entry name" value="FORKHEAD BOX PROTEIN"/>
    <property type="match status" value="1"/>
</dbReference>
<organism evidence="7">
    <name type="scientific">Ailuropoda melanoleuca</name>
    <name type="common">Giant panda</name>
    <dbReference type="NCBI Taxonomy" id="9646"/>
    <lineage>
        <taxon>Eukaryota</taxon>
        <taxon>Metazoa</taxon>
        <taxon>Chordata</taxon>
        <taxon>Craniata</taxon>
        <taxon>Vertebrata</taxon>
        <taxon>Euteleostomi</taxon>
        <taxon>Mammalia</taxon>
        <taxon>Eutheria</taxon>
        <taxon>Laurasiatheria</taxon>
        <taxon>Carnivora</taxon>
        <taxon>Caniformia</taxon>
        <taxon>Ursidae</taxon>
        <taxon>Ailuropoda</taxon>
    </lineage>
</organism>
<dbReference type="InterPro" id="IPR030456">
    <property type="entry name" value="TF_fork_head_CS_2"/>
</dbReference>
<comment type="subcellular location">
    <subcellularLocation>
        <location evidence="1 4">Nucleus</location>
    </subcellularLocation>
</comment>
<dbReference type="GO" id="GO:0005634">
    <property type="term" value="C:nucleus"/>
    <property type="evidence" value="ECO:0007669"/>
    <property type="project" value="UniProtKB-SubCell"/>
</dbReference>
<name>D2HKH2_AILME</name>
<dbReference type="InterPro" id="IPR050211">
    <property type="entry name" value="FOX_domain-containing"/>
</dbReference>
<feature type="compositionally biased region" description="Basic and acidic residues" evidence="5">
    <location>
        <begin position="161"/>
        <end position="170"/>
    </location>
</feature>
<evidence type="ECO:0000256" key="1">
    <source>
        <dbReference type="ARBA" id="ARBA00004123"/>
    </source>
</evidence>
<evidence type="ECO:0000256" key="5">
    <source>
        <dbReference type="SAM" id="MobiDB-lite"/>
    </source>
</evidence>
<feature type="compositionally biased region" description="Pro residues" evidence="5">
    <location>
        <begin position="15"/>
        <end position="31"/>
    </location>
</feature>
<dbReference type="GO" id="GO:0000978">
    <property type="term" value="F:RNA polymerase II cis-regulatory region sequence-specific DNA binding"/>
    <property type="evidence" value="ECO:0007669"/>
    <property type="project" value="TreeGrafter"/>
</dbReference>
<accession>D2HKH2</accession>
<dbReference type="SMART" id="SM00339">
    <property type="entry name" value="FH"/>
    <property type="match status" value="1"/>
</dbReference>
<dbReference type="GO" id="GO:0000981">
    <property type="term" value="F:DNA-binding transcription factor activity, RNA polymerase II-specific"/>
    <property type="evidence" value="ECO:0007669"/>
    <property type="project" value="TreeGrafter"/>
</dbReference>
<feature type="region of interest" description="Disordered" evidence="5">
    <location>
        <begin position="1"/>
        <end position="34"/>
    </location>
</feature>
<reference evidence="7" key="1">
    <citation type="journal article" date="2010" name="Nature">
        <title>The sequence and de novo assembly of the giant panda genome.</title>
        <authorList>
            <person name="Li R."/>
            <person name="Fan W."/>
            <person name="Tian G."/>
            <person name="Zhu H."/>
            <person name="He L."/>
            <person name="Cai J."/>
            <person name="Huang Q."/>
            <person name="Cai Q."/>
            <person name="Li B."/>
            <person name="Bai Y."/>
            <person name="Zhang Z."/>
            <person name="Zhang Y."/>
            <person name="Wang W."/>
            <person name="Li J."/>
            <person name="Wei F."/>
            <person name="Li H."/>
            <person name="Jian M."/>
            <person name="Li J."/>
            <person name="Zhang Z."/>
            <person name="Nielsen R."/>
            <person name="Li D."/>
            <person name="Gu W."/>
            <person name="Yang Z."/>
            <person name="Xuan Z."/>
            <person name="Ryder O.A."/>
            <person name="Leung F.C."/>
            <person name="Zhou Y."/>
            <person name="Cao J."/>
            <person name="Sun X."/>
            <person name="Fu Y."/>
            <person name="Fang X."/>
            <person name="Guo X."/>
            <person name="Wang B."/>
            <person name="Hou R."/>
            <person name="Shen F."/>
            <person name="Mu B."/>
            <person name="Ni P."/>
            <person name="Lin R."/>
            <person name="Qian W."/>
            <person name="Wang G."/>
            <person name="Yu C."/>
            <person name="Nie W."/>
            <person name="Wang J."/>
            <person name="Wu Z."/>
            <person name="Liang H."/>
            <person name="Min J."/>
            <person name="Wu Q."/>
            <person name="Cheng S."/>
            <person name="Ruan J."/>
            <person name="Wang M."/>
            <person name="Shi Z."/>
            <person name="Wen M."/>
            <person name="Liu B."/>
            <person name="Ren X."/>
            <person name="Zheng H."/>
            <person name="Dong D."/>
            <person name="Cook K."/>
            <person name="Shan G."/>
            <person name="Zhang H."/>
            <person name="Kosiol C."/>
            <person name="Xie X."/>
            <person name="Lu Z."/>
            <person name="Zheng H."/>
            <person name="Li Y."/>
            <person name="Steiner C.C."/>
            <person name="Lam T.T."/>
            <person name="Lin S."/>
            <person name="Zhang Q."/>
            <person name="Li G."/>
            <person name="Tian J."/>
            <person name="Gong T."/>
            <person name="Liu H."/>
            <person name="Zhang D."/>
            <person name="Fang L."/>
            <person name="Ye C."/>
            <person name="Zhang J."/>
            <person name="Hu W."/>
            <person name="Xu A."/>
            <person name="Ren Y."/>
            <person name="Zhang G."/>
            <person name="Bruford M.W."/>
            <person name="Li Q."/>
            <person name="Ma L."/>
            <person name="Guo Y."/>
            <person name="An N."/>
            <person name="Hu Y."/>
            <person name="Zheng Y."/>
            <person name="Shi Y."/>
            <person name="Li Z."/>
            <person name="Liu Q."/>
            <person name="Chen Y."/>
            <person name="Zhao J."/>
            <person name="Qu N."/>
            <person name="Zhao S."/>
            <person name="Tian F."/>
            <person name="Wang X."/>
            <person name="Wang H."/>
            <person name="Xu L."/>
            <person name="Liu X."/>
            <person name="Vinar T."/>
            <person name="Wang Y."/>
            <person name="Lam T.W."/>
            <person name="Yiu S.M."/>
            <person name="Liu S."/>
            <person name="Zhang H."/>
            <person name="Li D."/>
            <person name="Huang Y."/>
            <person name="Wang X."/>
            <person name="Yang G."/>
            <person name="Jiang Z."/>
            <person name="Wang J."/>
            <person name="Qin N."/>
            <person name="Li L."/>
            <person name="Li J."/>
            <person name="Bolund L."/>
            <person name="Kristiansen K."/>
            <person name="Wong G.K."/>
            <person name="Olson M."/>
            <person name="Zhang X."/>
            <person name="Li S."/>
            <person name="Yang H."/>
            <person name="Wang J."/>
            <person name="Wang J."/>
        </authorList>
    </citation>
    <scope>NUCLEOTIDE SEQUENCE [LARGE SCALE GENOMIC DNA]</scope>
</reference>
<dbReference type="Gene3D" id="1.10.10.10">
    <property type="entry name" value="Winged helix-like DNA-binding domain superfamily/Winged helix DNA-binding domain"/>
    <property type="match status" value="1"/>
</dbReference>
<feature type="domain" description="Fork-head" evidence="6">
    <location>
        <begin position="173"/>
        <end position="256"/>
    </location>
</feature>
<keyword evidence="3 4" id="KW-0539">Nucleus</keyword>
<evidence type="ECO:0000256" key="3">
    <source>
        <dbReference type="ARBA" id="ARBA00023242"/>
    </source>
</evidence>
<feature type="region of interest" description="Disordered" evidence="5">
    <location>
        <begin position="161"/>
        <end position="204"/>
    </location>
</feature>